<dbReference type="HOGENOM" id="CLU_2400429_0_0_1"/>
<dbReference type="AlphaFoldDB" id="G8YRM8"/>
<dbReference type="Proteomes" id="UP000005222">
    <property type="component" value="Chromosome C"/>
</dbReference>
<accession>G8YRM8</accession>
<keyword evidence="3" id="KW-1185">Reference proteome</keyword>
<name>G8YRM8_PICSO</name>
<reference evidence="2 3" key="1">
    <citation type="journal article" date="2012" name="G3 (Bethesda)">
        <title>Pichia sorbitophila, an interspecies yeast hybrid reveals early steps of genome resolution following polyploidization.</title>
        <authorList>
            <person name="Leh Louis V."/>
            <person name="Despons L."/>
            <person name="Friedrich A."/>
            <person name="Martin T."/>
            <person name="Durrens P."/>
            <person name="Casaregola S."/>
            <person name="Neuveglise C."/>
            <person name="Fairhead C."/>
            <person name="Marck C."/>
            <person name="Cruz J.A."/>
            <person name="Straub M.L."/>
            <person name="Kugler V."/>
            <person name="Sacerdot C."/>
            <person name="Uzunov Z."/>
            <person name="Thierry A."/>
            <person name="Weiss S."/>
            <person name="Bleykasten C."/>
            <person name="De Montigny J."/>
            <person name="Jacques N."/>
            <person name="Jung P."/>
            <person name="Lemaire M."/>
            <person name="Mallet S."/>
            <person name="Morel G."/>
            <person name="Richard G.F."/>
            <person name="Sarkar A."/>
            <person name="Savel G."/>
            <person name="Schacherer J."/>
            <person name="Seret M.L."/>
            <person name="Talla E."/>
            <person name="Samson G."/>
            <person name="Jubin C."/>
            <person name="Poulain J."/>
            <person name="Vacherie B."/>
            <person name="Barbe V."/>
            <person name="Pelletier E."/>
            <person name="Sherman D.J."/>
            <person name="Westhof E."/>
            <person name="Weissenbach J."/>
            <person name="Baret P.V."/>
            <person name="Wincker P."/>
            <person name="Gaillardin C."/>
            <person name="Dujon B."/>
            <person name="Souciet J.L."/>
        </authorList>
    </citation>
    <scope>NUCLEOTIDE SEQUENCE [LARGE SCALE GENOMIC DNA]</scope>
    <source>
        <strain evidence="3">ATCC MYA-4447 / BCRC 22081 / CBS 7064 / NBRC 10061 / NRRL Y-12695</strain>
    </source>
</reference>
<proteinExistence type="predicted"/>
<evidence type="ECO:0000313" key="2">
    <source>
        <dbReference type="EMBL" id="CCE78215.1"/>
    </source>
</evidence>
<sequence length="93" mass="10805">MLPSSSFSKPLRKRPSRTPTSREITQSSRWRSVRWLTTSSSLFCACRRVTMSCRVLYTKRLFLSRPLNILSQLHQKQKSTFSVYLCSARSSTL</sequence>
<evidence type="ECO:0000256" key="1">
    <source>
        <dbReference type="SAM" id="MobiDB-lite"/>
    </source>
</evidence>
<feature type="region of interest" description="Disordered" evidence="1">
    <location>
        <begin position="1"/>
        <end position="25"/>
    </location>
</feature>
<dbReference type="EMBL" id="FO082057">
    <property type="protein sequence ID" value="CCE78215.1"/>
    <property type="molecule type" value="Genomic_DNA"/>
</dbReference>
<evidence type="ECO:0000313" key="3">
    <source>
        <dbReference type="Proteomes" id="UP000005222"/>
    </source>
</evidence>
<protein>
    <submittedName>
        <fullName evidence="2">Piso0_000832 protein</fullName>
    </submittedName>
</protein>
<organism evidence="2 3">
    <name type="scientific">Pichia sorbitophila (strain ATCC MYA-4447 / BCRC 22081 / CBS 7064 / NBRC 10061 / NRRL Y-12695)</name>
    <name type="common">Hybrid yeast</name>
    <dbReference type="NCBI Taxonomy" id="559304"/>
    <lineage>
        <taxon>Eukaryota</taxon>
        <taxon>Fungi</taxon>
        <taxon>Dikarya</taxon>
        <taxon>Ascomycota</taxon>
        <taxon>Saccharomycotina</taxon>
        <taxon>Pichiomycetes</taxon>
        <taxon>Debaryomycetaceae</taxon>
        <taxon>Millerozyma</taxon>
    </lineage>
</organism>
<gene>
    <name evidence="2" type="primary">Piso0_000832</name>
    <name evidence="2" type="ORF">GNLVRS01_PISO0C04996g</name>
</gene>
<dbReference type="InParanoid" id="G8YRM8"/>